<keyword evidence="14" id="KW-1185">Reference proteome</keyword>
<dbReference type="CDD" id="cd08760">
    <property type="entry name" value="Cyt_b561_FRRS1_like"/>
    <property type="match status" value="1"/>
</dbReference>
<evidence type="ECO:0000256" key="5">
    <source>
        <dbReference type="ARBA" id="ARBA00022692"/>
    </source>
</evidence>
<organism evidence="13 14">
    <name type="scientific">Marivita hallyeonensis</name>
    <dbReference type="NCBI Taxonomy" id="996342"/>
    <lineage>
        <taxon>Bacteria</taxon>
        <taxon>Pseudomonadati</taxon>
        <taxon>Pseudomonadota</taxon>
        <taxon>Alphaproteobacteria</taxon>
        <taxon>Rhodobacterales</taxon>
        <taxon>Roseobacteraceae</taxon>
        <taxon>Marivita</taxon>
    </lineage>
</organism>
<evidence type="ECO:0000256" key="10">
    <source>
        <dbReference type="ARBA" id="ARBA00023136"/>
    </source>
</evidence>
<dbReference type="InterPro" id="IPR006593">
    <property type="entry name" value="Cyt_b561/ferric_Rdtase_TM"/>
</dbReference>
<dbReference type="AlphaFoldDB" id="A0A1M5N1Q2"/>
<evidence type="ECO:0000256" key="2">
    <source>
        <dbReference type="ARBA" id="ARBA00004141"/>
    </source>
</evidence>
<dbReference type="PROSITE" id="PS50939">
    <property type="entry name" value="CYTOCHROME_B561"/>
    <property type="match status" value="1"/>
</dbReference>
<gene>
    <name evidence="13" type="ORF">SAMN05443551_0734</name>
</gene>
<dbReference type="RefSeq" id="WP_072776124.1">
    <property type="nucleotide sequence ID" value="NZ_FQXC01000001.1"/>
</dbReference>
<dbReference type="GO" id="GO:0016020">
    <property type="term" value="C:membrane"/>
    <property type="evidence" value="ECO:0007669"/>
    <property type="project" value="UniProtKB-SubCell"/>
</dbReference>
<evidence type="ECO:0000256" key="9">
    <source>
        <dbReference type="ARBA" id="ARBA00023004"/>
    </source>
</evidence>
<dbReference type="GO" id="GO:0046872">
    <property type="term" value="F:metal ion binding"/>
    <property type="evidence" value="ECO:0007669"/>
    <property type="project" value="UniProtKB-KW"/>
</dbReference>
<sequence>MALEQTHIPTEVYLGILSRTIEIHWNYHAILMAGIWLILVPLCITIIRYGKPKPTEFGVRSKVSLWNREWWWFSIHKYGLYAAVLLSLAGLTVALVVSQGFSGSVHSILGLLTILMGCLQAISGMLRGTHGGKFYYTARPDDPASWQGDHYSRTTRRRMFEAYHKTAGYFAVLFAIGATGSGLMQYPMPIFASVLLSLPFVFLVVWVVLEFFERRYDGYKAVHGYGLEHPYNKAREYL</sequence>
<keyword evidence="5 11" id="KW-0812">Transmembrane</keyword>
<evidence type="ECO:0000256" key="7">
    <source>
        <dbReference type="ARBA" id="ARBA00022982"/>
    </source>
</evidence>
<name>A0A1M5N1Q2_9RHOB</name>
<dbReference type="Gene3D" id="1.20.120.1770">
    <property type="match status" value="1"/>
</dbReference>
<accession>A0A1M5N1Q2</accession>
<evidence type="ECO:0000313" key="14">
    <source>
        <dbReference type="Proteomes" id="UP000184221"/>
    </source>
</evidence>
<keyword evidence="9" id="KW-0408">Iron</keyword>
<comment type="cofactor">
    <cofactor evidence="1">
        <name>heme b</name>
        <dbReference type="ChEBI" id="CHEBI:60344"/>
    </cofactor>
</comment>
<keyword evidence="7" id="KW-0249">Electron transport</keyword>
<evidence type="ECO:0000256" key="1">
    <source>
        <dbReference type="ARBA" id="ARBA00001970"/>
    </source>
</evidence>
<keyword evidence="8 11" id="KW-1133">Transmembrane helix</keyword>
<protein>
    <recommendedName>
        <fullName evidence="12">Cytochrome b561 domain-containing protein</fullName>
    </recommendedName>
</protein>
<dbReference type="Proteomes" id="UP000184221">
    <property type="component" value="Unassembled WGS sequence"/>
</dbReference>
<feature type="transmembrane region" description="Helical" evidence="11">
    <location>
        <begin position="27"/>
        <end position="47"/>
    </location>
</feature>
<feature type="transmembrane region" description="Helical" evidence="11">
    <location>
        <begin position="166"/>
        <end position="184"/>
    </location>
</feature>
<dbReference type="OrthoDB" id="8687683at2"/>
<dbReference type="PANTHER" id="PTHR15422">
    <property type="entry name" value="OS05G0565100 PROTEIN"/>
    <property type="match status" value="1"/>
</dbReference>
<feature type="transmembrane region" description="Helical" evidence="11">
    <location>
        <begin position="78"/>
        <end position="101"/>
    </location>
</feature>
<dbReference type="STRING" id="996342.SAMN05443551_0734"/>
<dbReference type="SMART" id="SM00665">
    <property type="entry name" value="B561"/>
    <property type="match status" value="1"/>
</dbReference>
<proteinExistence type="predicted"/>
<evidence type="ECO:0000256" key="8">
    <source>
        <dbReference type="ARBA" id="ARBA00022989"/>
    </source>
</evidence>
<dbReference type="InterPro" id="IPR045150">
    <property type="entry name" value="CYB561D1/2"/>
</dbReference>
<evidence type="ECO:0000256" key="3">
    <source>
        <dbReference type="ARBA" id="ARBA00022448"/>
    </source>
</evidence>
<keyword evidence="6" id="KW-0479">Metal-binding</keyword>
<dbReference type="PANTHER" id="PTHR15422:SF24">
    <property type="entry name" value="DOMON RELATED DOMAIN-CONTAINING PROTEIN"/>
    <property type="match status" value="1"/>
</dbReference>
<dbReference type="GO" id="GO:0140575">
    <property type="term" value="F:transmembrane monodehydroascorbate reductase activity"/>
    <property type="evidence" value="ECO:0007669"/>
    <property type="project" value="InterPro"/>
</dbReference>
<comment type="subcellular location">
    <subcellularLocation>
        <location evidence="2">Membrane</location>
        <topology evidence="2">Multi-pass membrane protein</topology>
    </subcellularLocation>
</comment>
<keyword evidence="10 11" id="KW-0472">Membrane</keyword>
<evidence type="ECO:0000256" key="4">
    <source>
        <dbReference type="ARBA" id="ARBA00022617"/>
    </source>
</evidence>
<feature type="transmembrane region" description="Helical" evidence="11">
    <location>
        <begin position="107"/>
        <end position="126"/>
    </location>
</feature>
<evidence type="ECO:0000259" key="12">
    <source>
        <dbReference type="PROSITE" id="PS50939"/>
    </source>
</evidence>
<keyword evidence="3" id="KW-0813">Transport</keyword>
<keyword evidence="4" id="KW-0349">Heme</keyword>
<dbReference type="GO" id="GO:0020037">
    <property type="term" value="F:heme binding"/>
    <property type="evidence" value="ECO:0007669"/>
    <property type="project" value="TreeGrafter"/>
</dbReference>
<evidence type="ECO:0000256" key="11">
    <source>
        <dbReference type="SAM" id="Phobius"/>
    </source>
</evidence>
<dbReference type="EMBL" id="FQXC01000001">
    <property type="protein sequence ID" value="SHG83407.1"/>
    <property type="molecule type" value="Genomic_DNA"/>
</dbReference>
<feature type="domain" description="Cytochrome b561" evidence="12">
    <location>
        <begin position="1"/>
        <end position="221"/>
    </location>
</feature>
<reference evidence="13 14" key="1">
    <citation type="submission" date="2016-11" db="EMBL/GenBank/DDBJ databases">
        <authorList>
            <person name="Jaros S."/>
            <person name="Januszkiewicz K."/>
            <person name="Wedrychowicz H."/>
        </authorList>
    </citation>
    <scope>NUCLEOTIDE SEQUENCE [LARGE SCALE GENOMIC DNA]</scope>
    <source>
        <strain evidence="13 14">DSM 29431</strain>
    </source>
</reference>
<evidence type="ECO:0000313" key="13">
    <source>
        <dbReference type="EMBL" id="SHG83407.1"/>
    </source>
</evidence>
<feature type="transmembrane region" description="Helical" evidence="11">
    <location>
        <begin position="190"/>
        <end position="212"/>
    </location>
</feature>
<evidence type="ECO:0000256" key="6">
    <source>
        <dbReference type="ARBA" id="ARBA00022723"/>
    </source>
</evidence>